<gene>
    <name evidence="2" type="ORF">Rmf_28240</name>
</gene>
<keyword evidence="3" id="KW-1185">Reference proteome</keyword>
<organism evidence="2 3">
    <name type="scientific">Roseomonas fluvialis</name>
    <dbReference type="NCBI Taxonomy" id="1750527"/>
    <lineage>
        <taxon>Bacteria</taxon>
        <taxon>Pseudomonadati</taxon>
        <taxon>Pseudomonadota</taxon>
        <taxon>Alphaproteobacteria</taxon>
        <taxon>Acetobacterales</taxon>
        <taxon>Roseomonadaceae</taxon>
        <taxon>Roseomonas</taxon>
    </lineage>
</organism>
<dbReference type="EMBL" id="AP025637">
    <property type="protein sequence ID" value="BDG72895.1"/>
    <property type="molecule type" value="Genomic_DNA"/>
</dbReference>
<accession>A0ABN6P2M3</accession>
<protein>
    <submittedName>
        <fullName evidence="2">Uncharacterized protein</fullName>
    </submittedName>
</protein>
<name>A0ABN6P2M3_9PROT</name>
<keyword evidence="1" id="KW-0472">Membrane</keyword>
<dbReference type="Proteomes" id="UP000831327">
    <property type="component" value="Chromosome"/>
</dbReference>
<evidence type="ECO:0000313" key="2">
    <source>
        <dbReference type="EMBL" id="BDG72895.1"/>
    </source>
</evidence>
<evidence type="ECO:0000256" key="1">
    <source>
        <dbReference type="SAM" id="Phobius"/>
    </source>
</evidence>
<keyword evidence="1" id="KW-0812">Transmembrane</keyword>
<proteinExistence type="predicted"/>
<dbReference type="RefSeq" id="WP_244407077.1">
    <property type="nucleotide sequence ID" value="NZ_AP025637.1"/>
</dbReference>
<reference evidence="2 3" key="1">
    <citation type="journal article" date="2016" name="Microbes Environ.">
        <title>Phylogenetically diverse aerobic anoxygenic phototrophic bacteria isolated from epilithic biofilms in Tama river, Japan.</title>
        <authorList>
            <person name="Hirose S."/>
            <person name="Matsuura K."/>
            <person name="Haruta S."/>
        </authorList>
    </citation>
    <scope>NUCLEOTIDE SEQUENCE [LARGE SCALE GENOMIC DNA]</scope>
    <source>
        <strain evidence="2 3">S08</strain>
    </source>
</reference>
<evidence type="ECO:0000313" key="3">
    <source>
        <dbReference type="Proteomes" id="UP000831327"/>
    </source>
</evidence>
<feature type="transmembrane region" description="Helical" evidence="1">
    <location>
        <begin position="134"/>
        <end position="153"/>
    </location>
</feature>
<feature type="transmembrane region" description="Helical" evidence="1">
    <location>
        <begin position="102"/>
        <end position="122"/>
    </location>
</feature>
<sequence>MSGTAADEDLIFEAVVPMTREALVGSIMRRVGVRHAHAAAIGAIGPIAAWKTDTGFHLRRSGLFRLPHWMTLDATVDDLGDACRVHGRVGWHPEMEQERRKAVAWVAFCLALGFTVLVLALIDGRGRLGLFEEVIGWLIVFALALIRAMQAFYRQFYASRRRAPADRVFLVEWLERLIDAPVTVRRAGGEP</sequence>
<keyword evidence="1" id="KW-1133">Transmembrane helix</keyword>